<gene>
    <name evidence="2" type="ORF">GE061_020068</name>
</gene>
<feature type="region of interest" description="Disordered" evidence="1">
    <location>
        <begin position="50"/>
        <end position="98"/>
    </location>
</feature>
<feature type="region of interest" description="Disordered" evidence="1">
    <location>
        <begin position="167"/>
        <end position="188"/>
    </location>
</feature>
<protein>
    <submittedName>
        <fullName evidence="2">Uncharacterized protein</fullName>
    </submittedName>
</protein>
<evidence type="ECO:0000313" key="2">
    <source>
        <dbReference type="EMBL" id="KAF6205893.1"/>
    </source>
</evidence>
<feature type="compositionally biased region" description="Basic and acidic residues" evidence="1">
    <location>
        <begin position="221"/>
        <end position="236"/>
    </location>
</feature>
<accession>A0A6A4K141</accession>
<keyword evidence="3" id="KW-1185">Reference proteome</keyword>
<evidence type="ECO:0000256" key="1">
    <source>
        <dbReference type="SAM" id="MobiDB-lite"/>
    </source>
</evidence>
<dbReference type="Proteomes" id="UP000466442">
    <property type="component" value="Linkage Group LG9"/>
</dbReference>
<evidence type="ECO:0000313" key="3">
    <source>
        <dbReference type="Proteomes" id="UP000466442"/>
    </source>
</evidence>
<reference evidence="2" key="1">
    <citation type="journal article" date="2021" name="Mol. Ecol. Resour.">
        <title>Apolygus lucorum genome provides insights into omnivorousness and mesophyll feeding.</title>
        <authorList>
            <person name="Liu Y."/>
            <person name="Liu H."/>
            <person name="Wang H."/>
            <person name="Huang T."/>
            <person name="Liu B."/>
            <person name="Yang B."/>
            <person name="Yin L."/>
            <person name="Li B."/>
            <person name="Zhang Y."/>
            <person name="Zhang S."/>
            <person name="Jiang F."/>
            <person name="Zhang X."/>
            <person name="Ren Y."/>
            <person name="Wang B."/>
            <person name="Wang S."/>
            <person name="Lu Y."/>
            <person name="Wu K."/>
            <person name="Fan W."/>
            <person name="Wang G."/>
        </authorList>
    </citation>
    <scope>NUCLEOTIDE SEQUENCE</scope>
    <source>
        <strain evidence="2">12Hb</strain>
    </source>
</reference>
<feature type="compositionally biased region" description="Polar residues" evidence="1">
    <location>
        <begin position="73"/>
        <end position="93"/>
    </location>
</feature>
<name>A0A6A4K141_APOLU</name>
<dbReference type="AlphaFoldDB" id="A0A6A4K141"/>
<comment type="caution">
    <text evidence="2">The sequence shown here is derived from an EMBL/GenBank/DDBJ whole genome shotgun (WGS) entry which is preliminary data.</text>
</comment>
<feature type="region of interest" description="Disordered" evidence="1">
    <location>
        <begin position="221"/>
        <end position="247"/>
    </location>
</feature>
<organism evidence="2 3">
    <name type="scientific">Apolygus lucorum</name>
    <name type="common">Small green plant bug</name>
    <name type="synonym">Lygocoris lucorum</name>
    <dbReference type="NCBI Taxonomy" id="248454"/>
    <lineage>
        <taxon>Eukaryota</taxon>
        <taxon>Metazoa</taxon>
        <taxon>Ecdysozoa</taxon>
        <taxon>Arthropoda</taxon>
        <taxon>Hexapoda</taxon>
        <taxon>Insecta</taxon>
        <taxon>Pterygota</taxon>
        <taxon>Neoptera</taxon>
        <taxon>Paraneoptera</taxon>
        <taxon>Hemiptera</taxon>
        <taxon>Heteroptera</taxon>
        <taxon>Panheteroptera</taxon>
        <taxon>Cimicomorpha</taxon>
        <taxon>Miridae</taxon>
        <taxon>Mirini</taxon>
        <taxon>Apolygus</taxon>
    </lineage>
</organism>
<feature type="compositionally biased region" description="Low complexity" evidence="1">
    <location>
        <begin position="59"/>
        <end position="72"/>
    </location>
</feature>
<feature type="compositionally biased region" description="Acidic residues" evidence="1">
    <location>
        <begin position="170"/>
        <end position="181"/>
    </location>
</feature>
<proteinExistence type="predicted"/>
<sequence>MNTLMRTQRIELPALFKIMVSVAQSLLFYNVPDVLGQPLPNPQKLLSPWGSPYPMLRHSQQSMQSAQYSSPQNYNGDHQPSFNQAPPQNQQQRKSSEGIDANTEYHSDFSEHDYPDSSTVVEEEDKVDDWKLFYEDRQHNTHHQEDAYAGETQMGPPMVRRQLFRQPEKWEEDGEEEEDEINPGSKGNASVFIMQMPKYDEVEIFGRAAPEDRIRYEIIPDRHEPVTTEPPHETTTPRETSAQFEPPGLAVRYSTQNKPSELLQSKISTQSKQYRTALNESSTGPPHVYSSPKDASRYEILEKTRPSVSNFQKPAVAPPQYKNYPEDHSDIRREYAHVLKRLHSHPEYLPDHYGVSDPSIRDSIVLPEAKAAARTHNT</sequence>
<dbReference type="EMBL" id="WIXP02000009">
    <property type="protein sequence ID" value="KAF6205893.1"/>
    <property type="molecule type" value="Genomic_DNA"/>
</dbReference>